<feature type="transmembrane region" description="Helical" evidence="1">
    <location>
        <begin position="175"/>
        <end position="192"/>
    </location>
</feature>
<feature type="transmembrane region" description="Helical" evidence="1">
    <location>
        <begin position="15"/>
        <end position="33"/>
    </location>
</feature>
<feature type="transmembrane region" description="Helical" evidence="1">
    <location>
        <begin position="204"/>
        <end position="224"/>
    </location>
</feature>
<feature type="transmembrane region" description="Helical" evidence="1">
    <location>
        <begin position="95"/>
        <end position="115"/>
    </location>
</feature>
<sequence>MLKLPPLKPDSDQMLHLDALRIVGAVMIVVFHFNRFINLDGRWQLADDTIKSFSLIVDLFFLISGYVMAAIYTGRLSTFAKYRDFLQKRVARLGPLHWATMLVFVVIAALGWAGVLNERDPSRYDVTCIPQNILFIHAWGTCHAQTWNFVSWAISAEMGMYIALPLLFRITALGRWPTAIVAIGSLVLLLWISRTGEPFSQWTYDFGVARAVPGFMLGMLAFQLKAVLARLPLARFVMWALLAAFFVASGMGASRTSLLLLIYAIGLAGVAADAAGVQGGVSKALAPWAQLSFSLYLLHPIALKIALNWVGFGMWGLTGDAMRLWCLVWIVALFPIAYFSLIGFERPARDWVAKLGKR</sequence>
<feature type="transmembrane region" description="Helical" evidence="1">
    <location>
        <begin position="149"/>
        <end position="168"/>
    </location>
</feature>
<dbReference type="GO" id="GO:0016746">
    <property type="term" value="F:acyltransferase activity"/>
    <property type="evidence" value="ECO:0007669"/>
    <property type="project" value="UniProtKB-KW"/>
</dbReference>
<feature type="transmembrane region" description="Helical" evidence="1">
    <location>
        <begin position="236"/>
        <end position="254"/>
    </location>
</feature>
<dbReference type="Pfam" id="PF01757">
    <property type="entry name" value="Acyl_transf_3"/>
    <property type="match status" value="1"/>
</dbReference>
<gene>
    <name evidence="3" type="ORF">MZV50_20260</name>
</gene>
<feature type="transmembrane region" description="Helical" evidence="1">
    <location>
        <begin position="293"/>
        <end position="316"/>
    </location>
</feature>
<evidence type="ECO:0000313" key="3">
    <source>
        <dbReference type="EMBL" id="USQ94876.1"/>
    </source>
</evidence>
<dbReference type="InterPro" id="IPR050879">
    <property type="entry name" value="Acyltransferase_3"/>
</dbReference>
<keyword evidence="4" id="KW-1185">Reference proteome</keyword>
<protein>
    <submittedName>
        <fullName evidence="3">Acyltransferase</fullName>
    </submittedName>
</protein>
<keyword evidence="3" id="KW-0012">Acyltransferase</keyword>
<feature type="transmembrane region" description="Helical" evidence="1">
    <location>
        <begin position="260"/>
        <end position="281"/>
    </location>
</feature>
<dbReference type="PANTHER" id="PTHR23028:SF131">
    <property type="entry name" value="BLR2367 PROTEIN"/>
    <property type="match status" value="1"/>
</dbReference>
<dbReference type="Proteomes" id="UP001057520">
    <property type="component" value="Chromosome"/>
</dbReference>
<proteinExistence type="predicted"/>
<feature type="transmembrane region" description="Helical" evidence="1">
    <location>
        <begin position="322"/>
        <end position="344"/>
    </location>
</feature>
<accession>A0ABY4ZQA5</accession>
<name>A0ABY4ZQA5_9CAUL</name>
<keyword evidence="1" id="KW-1133">Transmembrane helix</keyword>
<dbReference type="InterPro" id="IPR002656">
    <property type="entry name" value="Acyl_transf_3_dom"/>
</dbReference>
<feature type="domain" description="Acyltransferase 3" evidence="2">
    <location>
        <begin position="17"/>
        <end position="336"/>
    </location>
</feature>
<evidence type="ECO:0000259" key="2">
    <source>
        <dbReference type="Pfam" id="PF01757"/>
    </source>
</evidence>
<evidence type="ECO:0000313" key="4">
    <source>
        <dbReference type="Proteomes" id="UP001057520"/>
    </source>
</evidence>
<dbReference type="EMBL" id="CP096040">
    <property type="protein sequence ID" value="USQ94876.1"/>
    <property type="molecule type" value="Genomic_DNA"/>
</dbReference>
<reference evidence="3 4" key="1">
    <citation type="submission" date="2022-04" db="EMBL/GenBank/DDBJ databases">
        <title>Genome sequence of soybean root-associated Caulobacter segnis RL271.</title>
        <authorList>
            <person name="Longley R."/>
            <person name="Bonito G."/>
            <person name="Trigodet F."/>
            <person name="Crosson S."/>
            <person name="Fiebig A."/>
        </authorList>
    </citation>
    <scope>NUCLEOTIDE SEQUENCE [LARGE SCALE GENOMIC DNA]</scope>
    <source>
        <strain evidence="3 4">RL271</strain>
    </source>
</reference>
<evidence type="ECO:0000256" key="1">
    <source>
        <dbReference type="SAM" id="Phobius"/>
    </source>
</evidence>
<keyword evidence="1" id="KW-0472">Membrane</keyword>
<keyword evidence="1" id="KW-0812">Transmembrane</keyword>
<organism evidence="3 4">
    <name type="scientific">Caulobacter segnis</name>
    <dbReference type="NCBI Taxonomy" id="88688"/>
    <lineage>
        <taxon>Bacteria</taxon>
        <taxon>Pseudomonadati</taxon>
        <taxon>Pseudomonadota</taxon>
        <taxon>Alphaproteobacteria</taxon>
        <taxon>Caulobacterales</taxon>
        <taxon>Caulobacteraceae</taxon>
        <taxon>Caulobacter</taxon>
    </lineage>
</organism>
<dbReference type="PANTHER" id="PTHR23028">
    <property type="entry name" value="ACETYLTRANSFERASE"/>
    <property type="match status" value="1"/>
</dbReference>
<keyword evidence="3" id="KW-0808">Transferase</keyword>
<feature type="transmembrane region" description="Helical" evidence="1">
    <location>
        <begin position="53"/>
        <end position="74"/>
    </location>
</feature>